<sequence length="39" mass="4447">MCHFSVYIVLITSSFVCLAFSVQLWHTASFCFSCSRVLL</sequence>
<accession>A0A0A9HM94</accession>
<dbReference type="EMBL" id="GBRH01159626">
    <property type="protein sequence ID" value="JAE38270.1"/>
    <property type="molecule type" value="Transcribed_RNA"/>
</dbReference>
<dbReference type="AlphaFoldDB" id="A0A0A9HM94"/>
<keyword evidence="1" id="KW-0472">Membrane</keyword>
<keyword evidence="1" id="KW-0812">Transmembrane</keyword>
<protein>
    <submittedName>
        <fullName evidence="2">Uncharacterized protein</fullName>
    </submittedName>
</protein>
<keyword evidence="1" id="KW-1133">Transmembrane helix</keyword>
<reference evidence="2" key="1">
    <citation type="submission" date="2014-09" db="EMBL/GenBank/DDBJ databases">
        <authorList>
            <person name="Magalhaes I.L.F."/>
            <person name="Oliveira U."/>
            <person name="Santos F.R."/>
            <person name="Vidigal T.H.D.A."/>
            <person name="Brescovit A.D."/>
            <person name="Santos A.J."/>
        </authorList>
    </citation>
    <scope>NUCLEOTIDE SEQUENCE</scope>
    <source>
        <tissue evidence="2">Shoot tissue taken approximately 20 cm above the soil surface</tissue>
    </source>
</reference>
<feature type="transmembrane region" description="Helical" evidence="1">
    <location>
        <begin position="6"/>
        <end position="26"/>
    </location>
</feature>
<proteinExistence type="predicted"/>
<evidence type="ECO:0000256" key="1">
    <source>
        <dbReference type="SAM" id="Phobius"/>
    </source>
</evidence>
<organism evidence="2">
    <name type="scientific">Arundo donax</name>
    <name type="common">Giant reed</name>
    <name type="synonym">Donax arundinaceus</name>
    <dbReference type="NCBI Taxonomy" id="35708"/>
    <lineage>
        <taxon>Eukaryota</taxon>
        <taxon>Viridiplantae</taxon>
        <taxon>Streptophyta</taxon>
        <taxon>Embryophyta</taxon>
        <taxon>Tracheophyta</taxon>
        <taxon>Spermatophyta</taxon>
        <taxon>Magnoliopsida</taxon>
        <taxon>Liliopsida</taxon>
        <taxon>Poales</taxon>
        <taxon>Poaceae</taxon>
        <taxon>PACMAD clade</taxon>
        <taxon>Arundinoideae</taxon>
        <taxon>Arundineae</taxon>
        <taxon>Arundo</taxon>
    </lineage>
</organism>
<evidence type="ECO:0000313" key="2">
    <source>
        <dbReference type="EMBL" id="JAE38270.1"/>
    </source>
</evidence>
<reference evidence="2" key="2">
    <citation type="journal article" date="2015" name="Data Brief">
        <title>Shoot transcriptome of the giant reed, Arundo donax.</title>
        <authorList>
            <person name="Barrero R.A."/>
            <person name="Guerrero F.D."/>
            <person name="Moolhuijzen P."/>
            <person name="Goolsby J.A."/>
            <person name="Tidwell J."/>
            <person name="Bellgard S.E."/>
            <person name="Bellgard M.I."/>
        </authorList>
    </citation>
    <scope>NUCLEOTIDE SEQUENCE</scope>
    <source>
        <tissue evidence="2">Shoot tissue taken approximately 20 cm above the soil surface</tissue>
    </source>
</reference>
<name>A0A0A9HM94_ARUDO</name>